<dbReference type="OrthoDB" id="3637961at2"/>
<keyword evidence="2" id="KW-1185">Reference proteome</keyword>
<proteinExistence type="predicted"/>
<dbReference type="EMBL" id="PVNH01000009">
    <property type="protein sequence ID" value="PRX45344.1"/>
    <property type="molecule type" value="Genomic_DNA"/>
</dbReference>
<dbReference type="AlphaFoldDB" id="A0A2T0LPU3"/>
<accession>A0A2T0LPU3</accession>
<organism evidence="1 2">
    <name type="scientific">Prauserella shujinwangii</name>
    <dbReference type="NCBI Taxonomy" id="1453103"/>
    <lineage>
        <taxon>Bacteria</taxon>
        <taxon>Bacillati</taxon>
        <taxon>Actinomycetota</taxon>
        <taxon>Actinomycetes</taxon>
        <taxon>Pseudonocardiales</taxon>
        <taxon>Pseudonocardiaceae</taxon>
        <taxon>Prauserella</taxon>
    </lineage>
</organism>
<name>A0A2T0LPU3_9PSEU</name>
<dbReference type="Proteomes" id="UP000238362">
    <property type="component" value="Unassembled WGS sequence"/>
</dbReference>
<evidence type="ECO:0000313" key="1">
    <source>
        <dbReference type="EMBL" id="PRX45344.1"/>
    </source>
</evidence>
<comment type="caution">
    <text evidence="1">The sequence shown here is derived from an EMBL/GenBank/DDBJ whole genome shotgun (WGS) entry which is preliminary data.</text>
</comment>
<dbReference type="RefSeq" id="WP_106180568.1">
    <property type="nucleotide sequence ID" value="NZ_PVNH01000009.1"/>
</dbReference>
<protein>
    <submittedName>
        <fullName evidence="1">Uncharacterized protein</fullName>
    </submittedName>
</protein>
<evidence type="ECO:0000313" key="2">
    <source>
        <dbReference type="Proteomes" id="UP000238362"/>
    </source>
</evidence>
<gene>
    <name evidence="1" type="ORF">B0I33_1095</name>
</gene>
<sequence length="70" mass="7964">MSERAFPLPLPESGQDPRFTFGLLADVIEVLRRHGYPTGRMRALDYVELQQALFRFLYEAPAPGPEGGEW</sequence>
<reference evidence="1 2" key="1">
    <citation type="submission" date="2018-03" db="EMBL/GenBank/DDBJ databases">
        <title>Genomic Encyclopedia of Type Strains, Phase III (KMG-III): the genomes of soil and plant-associated and newly described type strains.</title>
        <authorList>
            <person name="Whitman W."/>
        </authorList>
    </citation>
    <scope>NUCLEOTIDE SEQUENCE [LARGE SCALE GENOMIC DNA]</scope>
    <source>
        <strain evidence="1 2">CGMCC 4.7125</strain>
    </source>
</reference>